<dbReference type="Proteomes" id="UP001187859">
    <property type="component" value="Unassembled WGS sequence"/>
</dbReference>
<organism evidence="2 3">
    <name type="scientific">Shewanella xiamenensis</name>
    <dbReference type="NCBI Taxonomy" id="332186"/>
    <lineage>
        <taxon>Bacteria</taxon>
        <taxon>Pseudomonadati</taxon>
        <taxon>Pseudomonadota</taxon>
        <taxon>Gammaproteobacteria</taxon>
        <taxon>Alteromonadales</taxon>
        <taxon>Shewanellaceae</taxon>
        <taxon>Shewanella</taxon>
    </lineage>
</organism>
<name>A0AAE4TEH4_9GAMM</name>
<keyword evidence="1" id="KW-0812">Transmembrane</keyword>
<dbReference type="Pfam" id="PF09523">
    <property type="entry name" value="DUF2390"/>
    <property type="match status" value="1"/>
</dbReference>
<proteinExistence type="predicted"/>
<accession>A0AAE4TEH4</accession>
<protein>
    <submittedName>
        <fullName evidence="2">DUF2390 domain-containing protein</fullName>
    </submittedName>
</protein>
<evidence type="ECO:0000313" key="3">
    <source>
        <dbReference type="Proteomes" id="UP001187859"/>
    </source>
</evidence>
<feature type="transmembrane region" description="Helical" evidence="1">
    <location>
        <begin position="131"/>
        <end position="152"/>
    </location>
</feature>
<dbReference type="InterPro" id="IPR012659">
    <property type="entry name" value="CHP02444"/>
</dbReference>
<evidence type="ECO:0000256" key="1">
    <source>
        <dbReference type="SAM" id="Phobius"/>
    </source>
</evidence>
<keyword evidence="1" id="KW-0472">Membrane</keyword>
<reference evidence="2" key="1">
    <citation type="submission" date="2023-05" db="EMBL/GenBank/DDBJ databases">
        <title>Colonisation of extended spectrum b-lactamase- and carbapenemase-producing bacteria on hospital surfaces from low- and middle-income countries.</title>
        <authorList>
            <person name="Nieto-Rosado M."/>
            <person name="Sands K."/>
            <person name="Iregbu K."/>
            <person name="Zahra R."/>
            <person name="Mazarati J.B."/>
            <person name="Mehtar S."/>
            <person name="Barnards-Group B."/>
            <person name="Walsh T.R."/>
        </authorList>
    </citation>
    <scope>NUCLEOTIDE SEQUENCE</scope>
    <source>
        <strain evidence="2">PP-E493</strain>
    </source>
</reference>
<evidence type="ECO:0000313" key="2">
    <source>
        <dbReference type="EMBL" id="MDV5388886.1"/>
    </source>
</evidence>
<keyword evidence="1" id="KW-1133">Transmembrane helix</keyword>
<dbReference type="RefSeq" id="WP_037429030.1">
    <property type="nucleotide sequence ID" value="NZ_CP092630.1"/>
</dbReference>
<comment type="caution">
    <text evidence="2">The sequence shown here is derived from an EMBL/GenBank/DDBJ whole genome shotgun (WGS) entry which is preliminary data.</text>
</comment>
<dbReference type="AlphaFoldDB" id="A0AAE4TEH4"/>
<dbReference type="EMBL" id="JASGOQ010000001">
    <property type="protein sequence ID" value="MDV5388886.1"/>
    <property type="molecule type" value="Genomic_DNA"/>
</dbReference>
<gene>
    <name evidence="2" type="ORF">QM089_01070</name>
</gene>
<sequence length="153" mass="17446">MSDVTPLDCQIWHWCDMSYGQNKVLCLELQDNCQVNVNLLLLAQYLDLTSDVAGPREYSTEQWQQLVNAVREWDEKFLTPYRRLRRLAKASLNAAEYQQMLDVELMMERKAQRTILHAVNDLSPSGQQTNLVSYLALFGLSAADVIALALIAP</sequence>